<protein>
    <recommendedName>
        <fullName evidence="1">F-box protein AT5G49610-like beta-propeller domain-containing protein</fullName>
    </recommendedName>
</protein>
<dbReference type="InterPro" id="IPR056594">
    <property type="entry name" value="AT5G49610-like_b-prop"/>
</dbReference>
<organism evidence="2">
    <name type="scientific">Aegilops tauschii</name>
    <name type="common">Tausch's goatgrass</name>
    <name type="synonym">Aegilops squarrosa</name>
    <dbReference type="NCBI Taxonomy" id="37682"/>
    <lineage>
        <taxon>Eukaryota</taxon>
        <taxon>Viridiplantae</taxon>
        <taxon>Streptophyta</taxon>
        <taxon>Embryophyta</taxon>
        <taxon>Tracheophyta</taxon>
        <taxon>Spermatophyta</taxon>
        <taxon>Magnoliopsida</taxon>
        <taxon>Liliopsida</taxon>
        <taxon>Poales</taxon>
        <taxon>Poaceae</taxon>
        <taxon>BOP clade</taxon>
        <taxon>Pooideae</taxon>
        <taxon>Triticodae</taxon>
        <taxon>Triticeae</taxon>
        <taxon>Triticinae</taxon>
        <taxon>Aegilops</taxon>
    </lineage>
</organism>
<evidence type="ECO:0000259" key="1">
    <source>
        <dbReference type="Pfam" id="PF23635"/>
    </source>
</evidence>
<dbReference type="ExpressionAtlas" id="M8CPV7">
    <property type="expression patterns" value="baseline"/>
</dbReference>
<accession>M8CPV7</accession>
<dbReference type="PANTHER" id="PTHR33186:SF27">
    <property type="entry name" value="F-BOX ASSOCIATED DOMAIN-CONTAINING PROTEIN"/>
    <property type="match status" value="1"/>
</dbReference>
<reference evidence="2" key="1">
    <citation type="submission" date="2015-06" db="UniProtKB">
        <authorList>
            <consortium name="EnsemblPlants"/>
        </authorList>
    </citation>
    <scope>IDENTIFICATION</scope>
</reference>
<dbReference type="AlphaFoldDB" id="M8CPV7"/>
<dbReference type="PANTHER" id="PTHR33186">
    <property type="entry name" value="OS10G0136150 PROTEIN-RELATED"/>
    <property type="match status" value="1"/>
</dbReference>
<proteinExistence type="predicted"/>
<dbReference type="Pfam" id="PF23635">
    <property type="entry name" value="Beta-prop_AT5G49610-like"/>
    <property type="match status" value="1"/>
</dbReference>
<sequence>MASSSSKTGRGKRSLAMCMAAATRTPSRWSWCPYRVIDPSPVFTARRPACGAISSSQQRLHVILIFDRSPGTLVGNVLYWPSRYGPYNILEFDLDSQNLTVIKGPRCINNFVDFQIIRVEDDDVGLAVFSCRNLQVWQRKVDCQGVAIWLLQKNVALHDIIELSPQTRKWREVRGKFVGYDEDTDEIFLSMHYNVYMVQLKSMQSKTLKGVSSASYFYPFTSFYPPGDCPSLLFIL</sequence>
<dbReference type="EnsemblPlants" id="EMT25626">
    <property type="protein sequence ID" value="EMT25626"/>
    <property type="gene ID" value="F775_23070"/>
</dbReference>
<evidence type="ECO:0000313" key="2">
    <source>
        <dbReference type="EnsemblPlants" id="EMT25626"/>
    </source>
</evidence>
<name>M8CPV7_AEGTA</name>
<feature type="domain" description="F-box protein AT5G49610-like beta-propeller" evidence="1">
    <location>
        <begin position="67"/>
        <end position="226"/>
    </location>
</feature>